<dbReference type="GO" id="GO:0003677">
    <property type="term" value="F:DNA binding"/>
    <property type="evidence" value="ECO:0007669"/>
    <property type="project" value="InterPro"/>
</dbReference>
<dbReference type="InterPro" id="IPR010982">
    <property type="entry name" value="Lambda_DNA-bd_dom_sf"/>
</dbReference>
<sequence>MVAMAETVLARIDVIRAFMRERQWGERELAQHMGLAHSYVNRVLARKRRPGPKFIAGIIRLGLTWDEAFYIGEDAEPERAEP</sequence>
<dbReference type="Gene3D" id="1.10.260.40">
    <property type="entry name" value="lambda repressor-like DNA-binding domains"/>
    <property type="match status" value="1"/>
</dbReference>
<protein>
    <recommendedName>
        <fullName evidence="1">HTH cro/C1-type domain-containing protein</fullName>
    </recommendedName>
</protein>
<organism evidence="2 3">
    <name type="scientific">Candidatus Hydrogenisulfobacillus filiaventi</name>
    <dbReference type="NCBI Taxonomy" id="2707344"/>
    <lineage>
        <taxon>Bacteria</taxon>
        <taxon>Bacillati</taxon>
        <taxon>Bacillota</taxon>
        <taxon>Clostridia</taxon>
        <taxon>Eubacteriales</taxon>
        <taxon>Clostridiales Family XVII. Incertae Sedis</taxon>
        <taxon>Candidatus Hydrogenisulfobacillus</taxon>
    </lineage>
</organism>
<accession>A0A6F8ZFS4</accession>
<evidence type="ECO:0000259" key="1">
    <source>
        <dbReference type="SMART" id="SM00530"/>
    </source>
</evidence>
<reference evidence="2 3" key="1">
    <citation type="submission" date="2020-02" db="EMBL/GenBank/DDBJ databases">
        <authorList>
            <person name="Hogendoorn C."/>
        </authorList>
    </citation>
    <scope>NUCLEOTIDE SEQUENCE [LARGE SCALE GENOMIC DNA]</scope>
    <source>
        <strain evidence="2">R501</strain>
    </source>
</reference>
<dbReference type="InterPro" id="IPR001387">
    <property type="entry name" value="Cro/C1-type_HTH"/>
</dbReference>
<dbReference type="SUPFAM" id="SSF47413">
    <property type="entry name" value="lambda repressor-like DNA-binding domains"/>
    <property type="match status" value="1"/>
</dbReference>
<dbReference type="CDD" id="cd00093">
    <property type="entry name" value="HTH_XRE"/>
    <property type="match status" value="1"/>
</dbReference>
<dbReference type="AlphaFoldDB" id="A0A6F8ZFS4"/>
<name>A0A6F8ZFS4_9FIRM</name>
<gene>
    <name evidence="2" type="ORF">R50_1278</name>
</gene>
<proteinExistence type="predicted"/>
<evidence type="ECO:0000313" key="2">
    <source>
        <dbReference type="EMBL" id="CAB1128784.1"/>
    </source>
</evidence>
<dbReference type="SMART" id="SM00530">
    <property type="entry name" value="HTH_XRE"/>
    <property type="match status" value="1"/>
</dbReference>
<feature type="domain" description="HTH cro/C1-type" evidence="1">
    <location>
        <begin position="14"/>
        <end position="68"/>
    </location>
</feature>
<dbReference type="EMBL" id="LR778114">
    <property type="protein sequence ID" value="CAB1128784.1"/>
    <property type="molecule type" value="Genomic_DNA"/>
</dbReference>
<keyword evidence="3" id="KW-1185">Reference proteome</keyword>
<dbReference type="Proteomes" id="UP000503399">
    <property type="component" value="Chromosome"/>
</dbReference>
<evidence type="ECO:0000313" key="3">
    <source>
        <dbReference type="Proteomes" id="UP000503399"/>
    </source>
</evidence>
<dbReference type="KEGG" id="hfv:R50_1278"/>